<feature type="compositionally biased region" description="Low complexity" evidence="1">
    <location>
        <begin position="1920"/>
        <end position="1976"/>
    </location>
</feature>
<evidence type="ECO:0000313" key="3">
    <source>
        <dbReference type="EMBL" id="WVZ64359.1"/>
    </source>
</evidence>
<dbReference type="SUPFAM" id="SSF56219">
    <property type="entry name" value="DNase I-like"/>
    <property type="match status" value="1"/>
</dbReference>
<sequence>MEAGLRHALIITCIGGAGTTSVESVSALLARSFGLAADSLVLRRASANEFILILPDEATAARVYDGGRPVISSSLRLHVARWTRFYRSTGVALCHELDVRRGKKQQAGTLPRRSRRLAGAGPCSPGPVVNPFQKRVMRSLGFGSEKKIVPMMQDEYCKLFEHELSLSNLAALTALFGWAASDDAQEGQNWWFTGVYGPQLDSEKLLFLQELRDIRALCSGPWLVAGDFNLIYQAADKNNTNLDRAMMGRFRRLLDDLEIKEIPLFGRKYTWSNERSSPTREIPGFLDAVQQNWEAPVASACPVERLFLKLQRLSRGLQKWSQRKVGNIKMQLGMAKEVIHRLEIARDSRALSEGEEQLRKKLKLHCLDLASLERTVARLRARILYLREGDANTSFHQQARYRKKKNFIAKLQVEDRVVVSQEEKQEVVLNFYENLIGKAEDREYTLRLSELGVLQHDLSSLDAPFTEEEVWATIKDLPMGKSPGPDGFTGRFFRVCWSIIKRDILLALAAIHGGHVSRFRLLNTAFITLLPKKVDAIQVKEFRPISLIHSVAKLVTKVLIGPPAAHFGSCKSECVRPGRNIHDNFLFVQQMVKSLYAKKEAHILLKLDISKAFDSVSWSFLLEVLQQRGFGQRWRNLMCLLLSTSSTQILVNGQPGDNIYHHRGLRQRDPLSPMLFILVMDVLNSMVQFATEKGLLQPLAVQQVRHRVSFYADDAVVFLRPANQDLQVVKFFLDYFGHASGLRTNLTKSSASPIHCSAEALALTTEALSCAIKEFPCTYLGLPLGVRKPTKAMLLPLIDKVADYLPGWKACLMNRAGRLVMVRAVLTATTIHHLIALDLPKWVIKAIDKLRRGFLWKGREKANGGNCLVSWDRVQRPLELGGLGIHNLEVLGWALRIRWLWSQRTDPDRLWGGLHVSVPAKAKAMFEVAVRTVVGDGNTTKFWTDRWIDGKCIADLAPALFAAVQKRAIKCRTVAQGLHNRSWVMDVRGALSVQVLTEYLLVWDLVDDTVLQLDVPDKHLWKLTQSGVYSSKSAYSAFFLGSVGLSGWKRIWKGWAPLKCKVFLWLAKNNRCWTSDRLAKRGLPHPSACPFCDQSDETIQHILLGCPFLATNLDQHPLLPEFCLSSALAYGYTLLRLGKRNPQAADPSVDHAKNPHFLVLLSENFMEARTALSRPLHGNLAPNQTITKMDTAPAVTMSGPTSNANSSVNGPMIGRQSVGVGGISTATVKVEPATIPPMVSAPTFSHITPISNMASQGISALQTSSPSLISQEANVANDSVQEHKPIINPVQQPVRPGGHGSLLNNLSQVRLMNSTSLRGGATSMGLPNIGTTPIQVHMSNMISSGMTSTPSVISSMSGPGQPIAAQQMVQSTALGSFGSNTSTVSGNSNEAVSSSLPNIQSSMGMGQSVQPVAQGGLMAGSQLGQGGIGANQNVMGGLGSTAISSAPAMMPTPGMARQTGVNSIGVTNNSAMNMPIGQHPNGQQAPPKYVKIWEGTLSGQRQGQPVFICKLEGYRSGTTSETAPLRLKTQNLVDLQFPCDGRWMLCSNAGCPPRSLSKSARPAHASLWPYPFVSTDRRWKPAPVLFSFPRRPPRPAVGAAPARGRHLPAPPTAPAQPAADTSLPCATLRRSALGSAPAWRLATTGIRRPSRQAAALPQCRRQPHPVLLLPATERPTRLLSHPAQPMAPPIWGLGGWEPSHRAAALGCAPTPDNPSRRLPVLPRCQSAVRFLLLYVPSPPSLHLLGLAADWPETMQIVRLIAQEHMNNKQYVGKADFLVFRTLNQHGFLGQLQEKKLISINSATTNAAAAAAAAAAATATTVTAAARPSTSAAADATPATAAVADAADATTAVADAADATTAVADAADATPAVADAADATAADTDAADAAAAIDVAAAAAAPDAADAASAAAADATDATSPAAASADATNAKPATPAATADATDATPPAADATPAADANAASTATDAANAAPAAAPDGGHRNGAAVHAGPQSGSEDDAREDCAAGARQHAWGRLPILKHIVSAGHHQMTKDVTLYRP</sequence>
<gene>
    <name evidence="3" type="ORF">U9M48_013890</name>
</gene>
<dbReference type="SUPFAM" id="SSF56672">
    <property type="entry name" value="DNA/RNA polymerases"/>
    <property type="match status" value="1"/>
</dbReference>
<organism evidence="3 4">
    <name type="scientific">Paspalum notatum var. saurae</name>
    <dbReference type="NCBI Taxonomy" id="547442"/>
    <lineage>
        <taxon>Eukaryota</taxon>
        <taxon>Viridiplantae</taxon>
        <taxon>Streptophyta</taxon>
        <taxon>Embryophyta</taxon>
        <taxon>Tracheophyta</taxon>
        <taxon>Spermatophyta</taxon>
        <taxon>Magnoliopsida</taxon>
        <taxon>Liliopsida</taxon>
        <taxon>Poales</taxon>
        <taxon>Poaceae</taxon>
        <taxon>PACMAD clade</taxon>
        <taxon>Panicoideae</taxon>
        <taxon>Andropogonodae</taxon>
        <taxon>Paspaleae</taxon>
        <taxon>Paspalinae</taxon>
        <taxon>Paspalum</taxon>
    </lineage>
</organism>
<protein>
    <recommendedName>
        <fullName evidence="2">Reverse transcriptase domain-containing protein</fullName>
    </recommendedName>
</protein>
<dbReference type="PANTHER" id="PTHR12433:SF11">
    <property type="entry name" value="MEDIATOR OF RNA POLYMERASE II TRANSCRIPTION SUBUNIT 25"/>
    <property type="match status" value="1"/>
</dbReference>
<dbReference type="Proteomes" id="UP001341281">
    <property type="component" value="Chromosome 03"/>
</dbReference>
<dbReference type="EMBL" id="CP144747">
    <property type="protein sequence ID" value="WVZ64359.1"/>
    <property type="molecule type" value="Genomic_DNA"/>
</dbReference>
<evidence type="ECO:0000313" key="4">
    <source>
        <dbReference type="Proteomes" id="UP001341281"/>
    </source>
</evidence>
<feature type="region of interest" description="Disordered" evidence="1">
    <location>
        <begin position="1920"/>
        <end position="2003"/>
    </location>
</feature>
<dbReference type="GO" id="GO:0005667">
    <property type="term" value="C:transcription regulator complex"/>
    <property type="evidence" value="ECO:0007669"/>
    <property type="project" value="TreeGrafter"/>
</dbReference>
<dbReference type="GO" id="GO:0016592">
    <property type="term" value="C:mediator complex"/>
    <property type="evidence" value="ECO:0007669"/>
    <property type="project" value="TreeGrafter"/>
</dbReference>
<dbReference type="Pfam" id="PF00078">
    <property type="entry name" value="RVT_1"/>
    <property type="match status" value="1"/>
</dbReference>
<dbReference type="Gene3D" id="3.60.10.10">
    <property type="entry name" value="Endonuclease/exonuclease/phosphatase"/>
    <property type="match status" value="1"/>
</dbReference>
<accession>A0AAQ3T359</accession>
<dbReference type="PANTHER" id="PTHR12433">
    <property type="entry name" value="MEDIATOR OF RNA POLYMERASE II TRANSCRIPTION SUBUNIT 25"/>
    <property type="match status" value="1"/>
</dbReference>
<keyword evidence="4" id="KW-1185">Reference proteome</keyword>
<evidence type="ECO:0000256" key="1">
    <source>
        <dbReference type="SAM" id="MobiDB-lite"/>
    </source>
</evidence>
<name>A0AAQ3T359_PASNO</name>
<dbReference type="CDD" id="cd01650">
    <property type="entry name" value="RT_nLTR_like"/>
    <property type="match status" value="1"/>
</dbReference>
<feature type="region of interest" description="Disordered" evidence="1">
    <location>
        <begin position="1593"/>
        <end position="1620"/>
    </location>
</feature>
<reference evidence="3 4" key="1">
    <citation type="submission" date="2024-02" db="EMBL/GenBank/DDBJ databases">
        <title>High-quality chromosome-scale genome assembly of Pensacola bahiagrass (Paspalum notatum Flugge var. saurae).</title>
        <authorList>
            <person name="Vega J.M."/>
            <person name="Podio M."/>
            <person name="Orjuela J."/>
            <person name="Siena L.A."/>
            <person name="Pessino S.C."/>
            <person name="Combes M.C."/>
            <person name="Mariac C."/>
            <person name="Albertini E."/>
            <person name="Pupilli F."/>
            <person name="Ortiz J.P.A."/>
            <person name="Leblanc O."/>
        </authorList>
    </citation>
    <scope>NUCLEOTIDE SEQUENCE [LARGE SCALE GENOMIC DNA]</scope>
    <source>
        <strain evidence="3">R1</strain>
        <tissue evidence="3">Leaf</tissue>
    </source>
</reference>
<dbReference type="InterPro" id="IPR026960">
    <property type="entry name" value="RVT-Znf"/>
</dbReference>
<evidence type="ECO:0000259" key="2">
    <source>
        <dbReference type="PROSITE" id="PS50878"/>
    </source>
</evidence>
<dbReference type="GO" id="GO:0045944">
    <property type="term" value="P:positive regulation of transcription by RNA polymerase II"/>
    <property type="evidence" value="ECO:0007669"/>
    <property type="project" value="TreeGrafter"/>
</dbReference>
<proteinExistence type="predicted"/>
<dbReference type="PROSITE" id="PS50878">
    <property type="entry name" value="RT_POL"/>
    <property type="match status" value="1"/>
</dbReference>
<dbReference type="InterPro" id="IPR043502">
    <property type="entry name" value="DNA/RNA_pol_sf"/>
</dbReference>
<dbReference type="InterPro" id="IPR000477">
    <property type="entry name" value="RT_dom"/>
</dbReference>
<dbReference type="InterPro" id="IPR036691">
    <property type="entry name" value="Endo/exonu/phosph_ase_sf"/>
</dbReference>
<dbReference type="Pfam" id="PF13966">
    <property type="entry name" value="zf-RVT"/>
    <property type="match status" value="1"/>
</dbReference>
<feature type="domain" description="Reverse transcriptase" evidence="2">
    <location>
        <begin position="511"/>
        <end position="784"/>
    </location>
</feature>